<evidence type="ECO:0000256" key="1">
    <source>
        <dbReference type="SAM" id="MobiDB-lite"/>
    </source>
</evidence>
<dbReference type="AlphaFoldDB" id="A0A1X0NH40"/>
<feature type="compositionally biased region" description="Polar residues" evidence="1">
    <location>
        <begin position="204"/>
        <end position="216"/>
    </location>
</feature>
<dbReference type="EMBL" id="NBCO01000051">
    <property type="protein sequence ID" value="ORC84016.1"/>
    <property type="molecule type" value="Genomic_DNA"/>
</dbReference>
<feature type="non-terminal residue" evidence="3">
    <location>
        <position position="289"/>
    </location>
</feature>
<organism evidence="3 4">
    <name type="scientific">Trypanosoma theileri</name>
    <dbReference type="NCBI Taxonomy" id="67003"/>
    <lineage>
        <taxon>Eukaryota</taxon>
        <taxon>Discoba</taxon>
        <taxon>Euglenozoa</taxon>
        <taxon>Kinetoplastea</taxon>
        <taxon>Metakinetoplastina</taxon>
        <taxon>Trypanosomatida</taxon>
        <taxon>Trypanosomatidae</taxon>
        <taxon>Trypanosoma</taxon>
    </lineage>
</organism>
<gene>
    <name evidence="3" type="ORF">TM35_000511170</name>
</gene>
<comment type="caution">
    <text evidence="3">The sequence shown here is derived from an EMBL/GenBank/DDBJ whole genome shotgun (WGS) entry which is preliminary data.</text>
</comment>
<feature type="compositionally biased region" description="Gly residues" evidence="1">
    <location>
        <begin position="31"/>
        <end position="40"/>
    </location>
</feature>
<feature type="compositionally biased region" description="Basic and acidic residues" evidence="1">
    <location>
        <begin position="217"/>
        <end position="229"/>
    </location>
</feature>
<feature type="compositionally biased region" description="Basic and acidic residues" evidence="1">
    <location>
        <begin position="75"/>
        <end position="89"/>
    </location>
</feature>
<feature type="compositionally biased region" description="Basic and acidic residues" evidence="1">
    <location>
        <begin position="169"/>
        <end position="203"/>
    </location>
</feature>
<evidence type="ECO:0000256" key="2">
    <source>
        <dbReference type="SAM" id="SignalP"/>
    </source>
</evidence>
<dbReference type="VEuPathDB" id="TriTrypDB:TM35_000511170"/>
<feature type="compositionally biased region" description="Polar residues" evidence="1">
    <location>
        <begin position="60"/>
        <end position="72"/>
    </location>
</feature>
<feature type="compositionally biased region" description="Low complexity" evidence="1">
    <location>
        <begin position="129"/>
        <end position="139"/>
    </location>
</feature>
<sequence>MMLCRTFFSIILLFSIVCVWVATDVSASTGQGAGEDGGGVIKRTPGPTASCPAGEGSDVNCPSESAETSCSPDANDGRTCAKPEAEKAKTNVSSAAAGPSGGRSEQGSTGHATATQGPRREPGLPDQMSVVSSSSGQGQADQLAETLRDQDTENNLDDRASERSVSNNKEAEPIKKEQEQDEQLKNTVNEEQRPPAGDSKKPDTSVSQTNASSTTPSREETAGGSHLEEPSAPTPQNTGDTPSNSSTVDNPVGSDAANNVSNAATSSAESASTSNHEGDVSNTTTTTTT</sequence>
<evidence type="ECO:0000313" key="4">
    <source>
        <dbReference type="Proteomes" id="UP000192257"/>
    </source>
</evidence>
<dbReference type="RefSeq" id="XP_028878082.1">
    <property type="nucleotide sequence ID" value="XM_029030612.1"/>
</dbReference>
<keyword evidence="2" id="KW-0732">Signal</keyword>
<dbReference type="GeneID" id="39990392"/>
<protein>
    <recommendedName>
        <fullName evidence="5">Mucin-associated surface protein (MASP)</fullName>
    </recommendedName>
</protein>
<feature type="compositionally biased region" description="Low complexity" evidence="1">
    <location>
        <begin position="256"/>
        <end position="275"/>
    </location>
</feature>
<feature type="chain" id="PRO_5012642643" description="Mucin-associated surface protein (MASP)" evidence="2">
    <location>
        <begin position="28"/>
        <end position="289"/>
    </location>
</feature>
<name>A0A1X0NH40_9TRYP</name>
<accession>A0A1X0NH40</accession>
<feature type="compositionally biased region" description="Polar residues" evidence="1">
    <location>
        <begin position="234"/>
        <end position="249"/>
    </location>
</feature>
<evidence type="ECO:0008006" key="5">
    <source>
        <dbReference type="Google" id="ProtNLM"/>
    </source>
</evidence>
<evidence type="ECO:0000313" key="3">
    <source>
        <dbReference type="EMBL" id="ORC84016.1"/>
    </source>
</evidence>
<keyword evidence="4" id="KW-1185">Reference proteome</keyword>
<dbReference type="Proteomes" id="UP000192257">
    <property type="component" value="Unassembled WGS sequence"/>
</dbReference>
<reference evidence="3 4" key="1">
    <citation type="submission" date="2017-03" db="EMBL/GenBank/DDBJ databases">
        <title>An alternative strategy for trypanosome survival in the mammalian bloodstream revealed through genome and transcriptome analysis of the ubiquitous bovine parasite Trypanosoma (Megatrypanum) theileri.</title>
        <authorList>
            <person name="Kelly S."/>
            <person name="Ivens A."/>
            <person name="Mott A."/>
            <person name="O'Neill E."/>
            <person name="Emms D."/>
            <person name="Macleod O."/>
            <person name="Voorheis P."/>
            <person name="Matthews J."/>
            <person name="Matthews K."/>
            <person name="Carrington M."/>
        </authorList>
    </citation>
    <scope>NUCLEOTIDE SEQUENCE [LARGE SCALE GENOMIC DNA]</scope>
    <source>
        <strain evidence="3">Edinburgh</strain>
    </source>
</reference>
<feature type="region of interest" description="Disordered" evidence="1">
    <location>
        <begin position="28"/>
        <end position="289"/>
    </location>
</feature>
<feature type="signal peptide" evidence="2">
    <location>
        <begin position="1"/>
        <end position="27"/>
    </location>
</feature>
<feature type="compositionally biased region" description="Polar residues" evidence="1">
    <location>
        <begin position="103"/>
        <end position="116"/>
    </location>
</feature>
<proteinExistence type="predicted"/>
<feature type="compositionally biased region" description="Basic and acidic residues" evidence="1">
    <location>
        <begin position="146"/>
        <end position="162"/>
    </location>
</feature>